<protein>
    <submittedName>
        <fullName evidence="2">Sporulation protein (Polysaccharide deacetylase family)</fullName>
    </submittedName>
</protein>
<name>A0ABU1IIK3_9BACL</name>
<dbReference type="InterPro" id="IPR050248">
    <property type="entry name" value="Polysacc_deacetylase_ArnD"/>
</dbReference>
<reference evidence="2 3" key="1">
    <citation type="submission" date="2023-07" db="EMBL/GenBank/DDBJ databases">
        <title>Genomic Encyclopedia of Type Strains, Phase IV (KMG-IV): sequencing the most valuable type-strain genomes for metagenomic binning, comparative biology and taxonomic classification.</title>
        <authorList>
            <person name="Goeker M."/>
        </authorList>
    </citation>
    <scope>NUCLEOTIDE SEQUENCE [LARGE SCALE GENOMIC DNA]</scope>
    <source>
        <strain evidence="2 3">DSM 45903</strain>
    </source>
</reference>
<accession>A0ABU1IIK3</accession>
<evidence type="ECO:0000259" key="1">
    <source>
        <dbReference type="PROSITE" id="PS51677"/>
    </source>
</evidence>
<dbReference type="RefSeq" id="WP_309861226.1">
    <property type="nucleotide sequence ID" value="NZ_JAVDQG010000001.1"/>
</dbReference>
<dbReference type="Proteomes" id="UP001185012">
    <property type="component" value="Unassembled WGS sequence"/>
</dbReference>
<dbReference type="Gene3D" id="3.20.20.370">
    <property type="entry name" value="Glycoside hydrolase/deacetylase"/>
    <property type="match status" value="1"/>
</dbReference>
<proteinExistence type="predicted"/>
<evidence type="ECO:0000313" key="3">
    <source>
        <dbReference type="Proteomes" id="UP001185012"/>
    </source>
</evidence>
<dbReference type="PANTHER" id="PTHR10587:SF80">
    <property type="entry name" value="CHITOOLIGOSACCHARIDE DEACETYLASE"/>
    <property type="match status" value="1"/>
</dbReference>
<dbReference type="InterPro" id="IPR002509">
    <property type="entry name" value="NODB_dom"/>
</dbReference>
<dbReference type="CDD" id="cd10950">
    <property type="entry name" value="CE4_BsYlxY_like"/>
    <property type="match status" value="1"/>
</dbReference>
<dbReference type="SUPFAM" id="SSF88713">
    <property type="entry name" value="Glycoside hydrolase/deacetylase"/>
    <property type="match status" value="1"/>
</dbReference>
<dbReference type="PROSITE" id="PS51677">
    <property type="entry name" value="NODB"/>
    <property type="match status" value="1"/>
</dbReference>
<dbReference type="InterPro" id="IPR011330">
    <property type="entry name" value="Glyco_hydro/deAcase_b/a-brl"/>
</dbReference>
<evidence type="ECO:0000313" key="2">
    <source>
        <dbReference type="EMBL" id="MDR6224223.1"/>
    </source>
</evidence>
<keyword evidence="3" id="KW-1185">Reference proteome</keyword>
<feature type="domain" description="NodB homology" evidence="1">
    <location>
        <begin position="129"/>
        <end position="305"/>
    </location>
</feature>
<organism evidence="2 3">
    <name type="scientific">Desmospora profundinema</name>
    <dbReference type="NCBI Taxonomy" id="1571184"/>
    <lineage>
        <taxon>Bacteria</taxon>
        <taxon>Bacillati</taxon>
        <taxon>Bacillota</taxon>
        <taxon>Bacilli</taxon>
        <taxon>Bacillales</taxon>
        <taxon>Thermoactinomycetaceae</taxon>
        <taxon>Desmospora</taxon>
    </lineage>
</organism>
<dbReference type="PANTHER" id="PTHR10587">
    <property type="entry name" value="GLYCOSYL TRANSFERASE-RELATED"/>
    <property type="match status" value="1"/>
</dbReference>
<dbReference type="Pfam" id="PF01522">
    <property type="entry name" value="Polysacc_deac_1"/>
    <property type="match status" value="1"/>
</dbReference>
<dbReference type="EMBL" id="JAVDQG010000001">
    <property type="protein sequence ID" value="MDR6224223.1"/>
    <property type="molecule type" value="Genomic_DNA"/>
</dbReference>
<sequence>MKHGWRKRWLLLAVPVIGLILYMPSVTAYVTSVKNGASEPVFQQDVLRQWIEKEADKRDEPPRDARLDTTWKAIPGYAGLKMDREATYRLAKKRGEERPTHWIVKEIQPKVSLSDLGVHPIYRGNEYKPMAALMINVAWGTEHLPAMLEILEREGVKATFFLDGSWLDKHPAEARRLLEKGHDVGNHAYSHPLMSKLGAPAIRQEIEKTEKRIRALGVHSRYFAPPAGDFNAQVVNEAHRLGMKTVLWTVDTVDWKPSSSSEWMVDRIRRGIGNGSLVLMHPTDRTVVALPKIISTIKEKGLKLGTVGQVLSSKRVEQVEPVPGF</sequence>
<comment type="caution">
    <text evidence="2">The sequence shown here is derived from an EMBL/GenBank/DDBJ whole genome shotgun (WGS) entry which is preliminary data.</text>
</comment>
<gene>
    <name evidence="2" type="ORF">JOE21_000211</name>
</gene>